<accession>X1HQK5</accession>
<reference evidence="1" key="1">
    <citation type="journal article" date="2014" name="Front. Microbiol.">
        <title>High frequency of phylogenetically diverse reductive dehalogenase-homologous genes in deep subseafloor sedimentary metagenomes.</title>
        <authorList>
            <person name="Kawai M."/>
            <person name="Futagami T."/>
            <person name="Toyoda A."/>
            <person name="Takaki Y."/>
            <person name="Nishi S."/>
            <person name="Hori S."/>
            <person name="Arai W."/>
            <person name="Tsubouchi T."/>
            <person name="Morono Y."/>
            <person name="Uchiyama I."/>
            <person name="Ito T."/>
            <person name="Fujiyama A."/>
            <person name="Inagaki F."/>
            <person name="Takami H."/>
        </authorList>
    </citation>
    <scope>NUCLEOTIDE SEQUENCE</scope>
    <source>
        <strain evidence="1">Expedition CK06-06</strain>
    </source>
</reference>
<protein>
    <submittedName>
        <fullName evidence="1">Uncharacterized protein</fullName>
    </submittedName>
</protein>
<gene>
    <name evidence="1" type="ORF">S03H2_27216</name>
</gene>
<evidence type="ECO:0000313" key="1">
    <source>
        <dbReference type="EMBL" id="GAH59350.1"/>
    </source>
</evidence>
<feature type="non-terminal residue" evidence="1">
    <location>
        <position position="1"/>
    </location>
</feature>
<name>X1HQK5_9ZZZZ</name>
<dbReference type="AlphaFoldDB" id="X1HQK5"/>
<sequence length="42" mass="4149">PPGDTFAASFKAGVGNGGLIDSMFSVSGPIGDGKVRYLFAGS</sequence>
<comment type="caution">
    <text evidence="1">The sequence shown here is derived from an EMBL/GenBank/DDBJ whole genome shotgun (WGS) entry which is preliminary data.</text>
</comment>
<dbReference type="EMBL" id="BARU01016200">
    <property type="protein sequence ID" value="GAH59350.1"/>
    <property type="molecule type" value="Genomic_DNA"/>
</dbReference>
<proteinExistence type="predicted"/>
<feature type="non-terminal residue" evidence="1">
    <location>
        <position position="42"/>
    </location>
</feature>
<organism evidence="1">
    <name type="scientific">marine sediment metagenome</name>
    <dbReference type="NCBI Taxonomy" id="412755"/>
    <lineage>
        <taxon>unclassified sequences</taxon>
        <taxon>metagenomes</taxon>
        <taxon>ecological metagenomes</taxon>
    </lineage>
</organism>